<name>U1SCU1_9BIFI</name>
<dbReference type="PATRIC" id="fig|1321816.3.peg.1350"/>
<dbReference type="EMBL" id="AWSI01000041">
    <property type="protein sequence ID" value="ERH29733.1"/>
    <property type="molecule type" value="Genomic_DNA"/>
</dbReference>
<dbReference type="Proteomes" id="UP000016519">
    <property type="component" value="Unassembled WGS sequence"/>
</dbReference>
<accession>U1SCU1</accession>
<proteinExistence type="predicted"/>
<dbReference type="GeneID" id="35867928"/>
<evidence type="ECO:0000313" key="1">
    <source>
        <dbReference type="EMBL" id="ERH29733.1"/>
    </source>
</evidence>
<dbReference type="AlphaFoldDB" id="U1SCU1"/>
<dbReference type="HOGENOM" id="CLU_194329_0_0_11"/>
<gene>
    <name evidence="1" type="ORF">HMPREF9244_01533</name>
</gene>
<keyword evidence="2" id="KW-1185">Reference proteome</keyword>
<organism evidence="1 2">
    <name type="scientific">Alloscardovia omnicolens F0580</name>
    <dbReference type="NCBI Taxonomy" id="1321816"/>
    <lineage>
        <taxon>Bacteria</taxon>
        <taxon>Bacillati</taxon>
        <taxon>Actinomycetota</taxon>
        <taxon>Actinomycetes</taxon>
        <taxon>Bifidobacteriales</taxon>
        <taxon>Bifidobacteriaceae</taxon>
        <taxon>Alloscardovia</taxon>
    </lineage>
</organism>
<comment type="caution">
    <text evidence="1">The sequence shown here is derived from an EMBL/GenBank/DDBJ whole genome shotgun (WGS) entry which is preliminary data.</text>
</comment>
<dbReference type="RefSeq" id="WP_021618644.1">
    <property type="nucleotide sequence ID" value="NZ_KE952646.1"/>
</dbReference>
<evidence type="ECO:0000313" key="2">
    <source>
        <dbReference type="Proteomes" id="UP000016519"/>
    </source>
</evidence>
<sequence>MGIQTGLTQYECDRCGIKQIIGPKQAAEEKWSEKKFIRANQSDVNVVLCRYCSEDWLKLMAKADTFFDNFMDKK</sequence>
<protein>
    <submittedName>
        <fullName evidence="1">Uncharacterized protein</fullName>
    </submittedName>
</protein>
<reference evidence="1 2" key="1">
    <citation type="submission" date="2013-08" db="EMBL/GenBank/DDBJ databases">
        <authorList>
            <person name="Weinstock G."/>
            <person name="Sodergren E."/>
            <person name="Wylie T."/>
            <person name="Fulton L."/>
            <person name="Fulton R."/>
            <person name="Fronick C."/>
            <person name="O'Laughlin M."/>
            <person name="Godfrey J."/>
            <person name="Miner T."/>
            <person name="Herter B."/>
            <person name="Appelbaum E."/>
            <person name="Cordes M."/>
            <person name="Lek S."/>
            <person name="Wollam A."/>
            <person name="Pepin K.H."/>
            <person name="Palsikar V.B."/>
            <person name="Mitreva M."/>
            <person name="Wilson R.K."/>
        </authorList>
    </citation>
    <scope>NUCLEOTIDE SEQUENCE [LARGE SCALE GENOMIC DNA]</scope>
    <source>
        <strain evidence="1 2">F0580</strain>
    </source>
</reference>